<evidence type="ECO:0000256" key="2">
    <source>
        <dbReference type="RuleBase" id="RU003616"/>
    </source>
</evidence>
<dbReference type="CDD" id="cd06471">
    <property type="entry name" value="ACD_LpsHSP_like"/>
    <property type="match status" value="1"/>
</dbReference>
<evidence type="ECO:0000259" key="3">
    <source>
        <dbReference type="PROSITE" id="PS01031"/>
    </source>
</evidence>
<dbReference type="AlphaFoldDB" id="A0A9D1V6H4"/>
<reference evidence="4" key="2">
    <citation type="submission" date="2021-04" db="EMBL/GenBank/DDBJ databases">
        <authorList>
            <person name="Gilroy R."/>
        </authorList>
    </citation>
    <scope>NUCLEOTIDE SEQUENCE</scope>
    <source>
        <strain evidence="4">811</strain>
    </source>
</reference>
<evidence type="ECO:0000313" key="4">
    <source>
        <dbReference type="EMBL" id="HIX07035.1"/>
    </source>
</evidence>
<name>A0A9D1V6H4_9FIRM</name>
<feature type="domain" description="SHSP" evidence="3">
    <location>
        <begin position="33"/>
        <end position="144"/>
    </location>
</feature>
<dbReference type="SUPFAM" id="SSF49764">
    <property type="entry name" value="HSP20-like chaperones"/>
    <property type="match status" value="1"/>
</dbReference>
<dbReference type="Gene3D" id="2.60.40.790">
    <property type="match status" value="1"/>
</dbReference>
<protein>
    <submittedName>
        <fullName evidence="4">Hsp20/alpha crystallin family protein</fullName>
    </submittedName>
</protein>
<dbReference type="InterPro" id="IPR002068">
    <property type="entry name" value="A-crystallin/Hsp20_dom"/>
</dbReference>
<accession>A0A9D1V6H4</accession>
<dbReference type="PROSITE" id="PS01031">
    <property type="entry name" value="SHSP"/>
    <property type="match status" value="1"/>
</dbReference>
<gene>
    <name evidence="4" type="ORF">H9741_01000</name>
</gene>
<dbReference type="PANTHER" id="PTHR11527">
    <property type="entry name" value="HEAT-SHOCK PROTEIN 20 FAMILY MEMBER"/>
    <property type="match status" value="1"/>
</dbReference>
<evidence type="ECO:0000256" key="1">
    <source>
        <dbReference type="PROSITE-ProRule" id="PRU00285"/>
    </source>
</evidence>
<comment type="caution">
    <text evidence="4">The sequence shown here is derived from an EMBL/GenBank/DDBJ whole genome shotgun (WGS) entry which is preliminary data.</text>
</comment>
<reference evidence="4" key="1">
    <citation type="journal article" date="2021" name="PeerJ">
        <title>Extensive microbial diversity within the chicken gut microbiome revealed by metagenomics and culture.</title>
        <authorList>
            <person name="Gilroy R."/>
            <person name="Ravi A."/>
            <person name="Getino M."/>
            <person name="Pursley I."/>
            <person name="Horton D.L."/>
            <person name="Alikhan N.F."/>
            <person name="Baker D."/>
            <person name="Gharbi K."/>
            <person name="Hall N."/>
            <person name="Watson M."/>
            <person name="Adriaenssens E.M."/>
            <person name="Foster-Nyarko E."/>
            <person name="Jarju S."/>
            <person name="Secka A."/>
            <person name="Antonio M."/>
            <person name="Oren A."/>
            <person name="Chaudhuri R.R."/>
            <person name="La Ragione R."/>
            <person name="Hildebrand F."/>
            <person name="Pallen M.J."/>
        </authorList>
    </citation>
    <scope>NUCLEOTIDE SEQUENCE</scope>
    <source>
        <strain evidence="4">811</strain>
    </source>
</reference>
<dbReference type="EMBL" id="DXFX01000010">
    <property type="protein sequence ID" value="HIX07035.1"/>
    <property type="molecule type" value="Genomic_DNA"/>
</dbReference>
<evidence type="ECO:0000313" key="5">
    <source>
        <dbReference type="Proteomes" id="UP000824204"/>
    </source>
</evidence>
<sequence>MKNELTRKNGYSDYDFFNEAMHDFFPSFYGFGRNNGQKYMRTDIKEAEKEYVMEVELPGLDKKDIHIDLKDGYLNISVKKEEKQEEGKKENYIHRERSFSCSRSYYVGDVSKEDIKAKYENGILSVFIPKETPSRPQENKIEIE</sequence>
<dbReference type="Proteomes" id="UP000824204">
    <property type="component" value="Unassembled WGS sequence"/>
</dbReference>
<proteinExistence type="inferred from homology"/>
<dbReference type="InterPro" id="IPR008978">
    <property type="entry name" value="HSP20-like_chaperone"/>
</dbReference>
<organism evidence="4 5">
    <name type="scientific">Candidatus Borkfalkia faecipullorum</name>
    <dbReference type="NCBI Taxonomy" id="2838510"/>
    <lineage>
        <taxon>Bacteria</taxon>
        <taxon>Bacillati</taxon>
        <taxon>Bacillota</taxon>
        <taxon>Clostridia</taxon>
        <taxon>Christensenellales</taxon>
        <taxon>Christensenellaceae</taxon>
        <taxon>Candidatus Borkfalkia</taxon>
    </lineage>
</organism>
<dbReference type="Pfam" id="PF00011">
    <property type="entry name" value="HSP20"/>
    <property type="match status" value="1"/>
</dbReference>
<comment type="similarity">
    <text evidence="1 2">Belongs to the small heat shock protein (HSP20) family.</text>
</comment>
<dbReference type="InterPro" id="IPR031107">
    <property type="entry name" value="Small_HSP"/>
</dbReference>